<accession>A0A0M0JJX9</accession>
<evidence type="ECO:0000313" key="3">
    <source>
        <dbReference type="Proteomes" id="UP000037460"/>
    </source>
</evidence>
<protein>
    <recommendedName>
        <fullName evidence="1">Beta-carotene isomerase D27-like C-terminal domain-containing protein</fullName>
    </recommendedName>
</protein>
<reference evidence="3" key="1">
    <citation type="journal article" date="2015" name="PLoS Genet.">
        <title>Genome Sequence and Transcriptome Analyses of Chrysochromulina tobin: Metabolic Tools for Enhanced Algal Fitness in the Prominent Order Prymnesiales (Haptophyceae).</title>
        <authorList>
            <person name="Hovde B.T."/>
            <person name="Deodato C.R."/>
            <person name="Hunsperger H.M."/>
            <person name="Ryken S.A."/>
            <person name="Yost W."/>
            <person name="Jha R.K."/>
            <person name="Patterson J."/>
            <person name="Monnat R.J. Jr."/>
            <person name="Barlow S.B."/>
            <person name="Starkenburg S.R."/>
            <person name="Cattolico R.A."/>
        </authorList>
    </citation>
    <scope>NUCLEOTIDE SEQUENCE</scope>
    <source>
        <strain evidence="3">CCMP291</strain>
    </source>
</reference>
<dbReference type="InterPro" id="IPR025114">
    <property type="entry name" value="D27-like_C"/>
</dbReference>
<proteinExistence type="predicted"/>
<organism evidence="2 3">
    <name type="scientific">Chrysochromulina tobinii</name>
    <dbReference type="NCBI Taxonomy" id="1460289"/>
    <lineage>
        <taxon>Eukaryota</taxon>
        <taxon>Haptista</taxon>
        <taxon>Haptophyta</taxon>
        <taxon>Prymnesiophyceae</taxon>
        <taxon>Prymnesiales</taxon>
        <taxon>Chrysochromulinaceae</taxon>
        <taxon>Chrysochromulina</taxon>
    </lineage>
</organism>
<evidence type="ECO:0000259" key="1">
    <source>
        <dbReference type="Pfam" id="PF13225"/>
    </source>
</evidence>
<keyword evidence="3" id="KW-1185">Reference proteome</keyword>
<dbReference type="Proteomes" id="UP000037460">
    <property type="component" value="Unassembled WGS sequence"/>
</dbReference>
<dbReference type="OrthoDB" id="416096at2759"/>
<dbReference type="Pfam" id="PF13225">
    <property type="entry name" value="D27-like_C"/>
    <property type="match status" value="1"/>
</dbReference>
<feature type="domain" description="Beta-carotene isomerase D27-like C-terminal" evidence="1">
    <location>
        <begin position="1"/>
        <end position="38"/>
    </location>
</feature>
<dbReference type="PANTHER" id="PTHR33591:SF2">
    <property type="entry name" value="BETA-CAROTENE ISOMERASE D27"/>
    <property type="match status" value="1"/>
</dbReference>
<dbReference type="AlphaFoldDB" id="A0A0M0JJX9"/>
<comment type="caution">
    <text evidence="2">The sequence shown here is derived from an EMBL/GenBank/DDBJ whole genome shotgun (WGS) entry which is preliminary data.</text>
</comment>
<evidence type="ECO:0000313" key="2">
    <source>
        <dbReference type="EMBL" id="KOO26800.1"/>
    </source>
</evidence>
<name>A0A0M0JJX9_9EUKA</name>
<sequence length="76" mass="8219">MPTQKFFNEDMGVPMRMVPDYTTLSCKFQFGVAPTAEDEAEARSVPCFAACPASGELRATLTQCHTMGPMAGEVGR</sequence>
<dbReference type="EMBL" id="JWZX01002799">
    <property type="protein sequence ID" value="KOO26800.1"/>
    <property type="molecule type" value="Genomic_DNA"/>
</dbReference>
<dbReference type="InterPro" id="IPR038938">
    <property type="entry name" value="D27-like"/>
</dbReference>
<gene>
    <name evidence="2" type="ORF">Ctob_001343</name>
</gene>
<dbReference type="GO" id="GO:0005506">
    <property type="term" value="F:iron ion binding"/>
    <property type="evidence" value="ECO:0007669"/>
    <property type="project" value="InterPro"/>
</dbReference>
<dbReference type="PANTHER" id="PTHR33591">
    <property type="entry name" value="BETA-CAROTENE ISOMERASE D27"/>
    <property type="match status" value="1"/>
</dbReference>